<dbReference type="RefSeq" id="WP_350937212.1">
    <property type="nucleotide sequence ID" value="NZ_CP157762.1"/>
</dbReference>
<evidence type="ECO:0000313" key="3">
    <source>
        <dbReference type="EMBL" id="XCH76646.1"/>
    </source>
</evidence>
<reference evidence="2" key="1">
    <citation type="submission" date="2024-01" db="EMBL/GenBank/DDBJ databases">
        <title>The genome sequence of Micromonospora mangrovi CCTCC AA 2012012.</title>
        <authorList>
            <person name="Gao J."/>
        </authorList>
    </citation>
    <scope>NUCLEOTIDE SEQUENCE</scope>
    <source>
        <strain evidence="2">CCTCC AA 2012012</strain>
    </source>
</reference>
<accession>A0AAU7MEV9</accession>
<evidence type="ECO:0000313" key="2">
    <source>
        <dbReference type="EMBL" id="XBP95942.1"/>
    </source>
</evidence>
<protein>
    <submittedName>
        <fullName evidence="2">Uncharacterized protein</fullName>
    </submittedName>
</protein>
<gene>
    <name evidence="3" type="ORF">ABUL08_11305</name>
    <name evidence="2" type="ORF">VK199_11255</name>
</gene>
<reference evidence="3" key="2">
    <citation type="submission" date="2024-06" db="EMBL/GenBank/DDBJ databases">
        <title>Micromonospora mangrovi CCTCC AA 2012012 genome sequences.</title>
        <authorList>
            <person name="Gao J."/>
        </authorList>
    </citation>
    <scope>NUCLEOTIDE SEQUENCE</scope>
    <source>
        <strain evidence="3">CCTCC AA 2012012</strain>
    </source>
</reference>
<sequence>MTRSVSTVDEIRRRRTAHGSVPVLSRTAAPVAPRPGRPASPALDASAAASGGVAVHR</sequence>
<dbReference type="AlphaFoldDB" id="A0AAU7MEV9"/>
<proteinExistence type="predicted"/>
<feature type="compositionally biased region" description="Low complexity" evidence="1">
    <location>
        <begin position="39"/>
        <end position="57"/>
    </location>
</feature>
<feature type="region of interest" description="Disordered" evidence="1">
    <location>
        <begin position="1"/>
        <end position="57"/>
    </location>
</feature>
<evidence type="ECO:0000256" key="1">
    <source>
        <dbReference type="SAM" id="MobiDB-lite"/>
    </source>
</evidence>
<organism evidence="2">
    <name type="scientific">Micromonospora sp. CCTCC AA 2012012</name>
    <dbReference type="NCBI Taxonomy" id="3111921"/>
    <lineage>
        <taxon>Bacteria</taxon>
        <taxon>Bacillati</taxon>
        <taxon>Actinomycetota</taxon>
        <taxon>Actinomycetes</taxon>
        <taxon>Micromonosporales</taxon>
        <taxon>Micromonosporaceae</taxon>
        <taxon>Micromonospora</taxon>
    </lineage>
</organism>
<name>A0AAU7MEV9_9ACTN</name>
<dbReference type="EMBL" id="CP157762">
    <property type="protein sequence ID" value="XBP95942.1"/>
    <property type="molecule type" value="Genomic_DNA"/>
</dbReference>
<dbReference type="EMBL" id="CP159342">
    <property type="protein sequence ID" value="XCH76646.1"/>
    <property type="molecule type" value="Genomic_DNA"/>
</dbReference>